<evidence type="ECO:0000313" key="2">
    <source>
        <dbReference type="EMBL" id="CAH2354297.1"/>
    </source>
</evidence>
<proteinExistence type="predicted"/>
<feature type="transmembrane region" description="Helical" evidence="1">
    <location>
        <begin position="83"/>
        <end position="111"/>
    </location>
</feature>
<dbReference type="AlphaFoldDB" id="A0A9P0QRQ8"/>
<evidence type="ECO:0000256" key="1">
    <source>
        <dbReference type="SAM" id="Phobius"/>
    </source>
</evidence>
<name>A0A9P0QRQ8_9ASCO</name>
<comment type="caution">
    <text evidence="2">The sequence shown here is derived from an EMBL/GenBank/DDBJ whole genome shotgun (WGS) entry which is preliminary data.</text>
</comment>
<keyword evidence="1" id="KW-0812">Transmembrane</keyword>
<feature type="transmembrane region" description="Helical" evidence="1">
    <location>
        <begin position="123"/>
        <end position="146"/>
    </location>
</feature>
<keyword evidence="1" id="KW-0472">Membrane</keyword>
<gene>
    <name evidence="2" type="ORF">CLIB1423_15S02982</name>
</gene>
<dbReference type="EMBL" id="CAKXYY010000015">
    <property type="protein sequence ID" value="CAH2354297.1"/>
    <property type="molecule type" value="Genomic_DNA"/>
</dbReference>
<feature type="transmembrane region" description="Helical" evidence="1">
    <location>
        <begin position="58"/>
        <end position="77"/>
    </location>
</feature>
<protein>
    <submittedName>
        <fullName evidence="2">Uncharacterized protein</fullName>
    </submittedName>
</protein>
<evidence type="ECO:0000313" key="3">
    <source>
        <dbReference type="Proteomes" id="UP000837801"/>
    </source>
</evidence>
<organism evidence="2 3">
    <name type="scientific">[Candida] railenensis</name>
    <dbReference type="NCBI Taxonomy" id="45579"/>
    <lineage>
        <taxon>Eukaryota</taxon>
        <taxon>Fungi</taxon>
        <taxon>Dikarya</taxon>
        <taxon>Ascomycota</taxon>
        <taxon>Saccharomycotina</taxon>
        <taxon>Pichiomycetes</taxon>
        <taxon>Debaryomycetaceae</taxon>
        <taxon>Kurtzmaniella</taxon>
    </lineage>
</organism>
<keyword evidence="1" id="KW-1133">Transmembrane helix</keyword>
<keyword evidence="3" id="KW-1185">Reference proteome</keyword>
<reference evidence="2" key="1">
    <citation type="submission" date="2022-03" db="EMBL/GenBank/DDBJ databases">
        <authorList>
            <person name="Legras J.-L."/>
            <person name="Devillers H."/>
            <person name="Grondin C."/>
        </authorList>
    </citation>
    <scope>NUCLEOTIDE SEQUENCE</scope>
    <source>
        <strain evidence="2">CLIB 1423</strain>
    </source>
</reference>
<dbReference type="Proteomes" id="UP000837801">
    <property type="component" value="Unassembled WGS sequence"/>
</dbReference>
<accession>A0A9P0QRQ8</accession>
<sequence>MPQFPMPMPHCPNAPMLQCSHTPILLYSHTSILPYSQSQSSPQPQPHSSNSHILRTTYLHILFYNDFYSFFIVYIFFAPRCYSVAIVVPVIFILTLANHSPASAFFILSLLSRPADNRTTHSIFSLLMTQKHAPTNLSLLLFLFIFRDSHTNQNNVKQRCGTSP</sequence>